<evidence type="ECO:0000313" key="1">
    <source>
        <dbReference type="EMBL" id="KAJ3598029.1"/>
    </source>
</evidence>
<protein>
    <submittedName>
        <fullName evidence="1">Uncharacterized protein</fullName>
    </submittedName>
</protein>
<dbReference type="Proteomes" id="UP001148018">
    <property type="component" value="Unassembled WGS sequence"/>
</dbReference>
<sequence length="80" mass="8909">YRCKPGFFHLQQVSPAGCQACFCFGHSLACSASTQHGAIKYQDGWLGEFSGGQQYPLLWKEGEVYLLPLDEQDTGFYKAP</sequence>
<dbReference type="AlphaFoldDB" id="A0A9Q0IGN5"/>
<feature type="non-terminal residue" evidence="1">
    <location>
        <position position="1"/>
    </location>
</feature>
<comment type="caution">
    <text evidence="1">The sequence shown here is derived from an EMBL/GenBank/DDBJ whole genome shotgun (WGS) entry which is preliminary data.</text>
</comment>
<name>A0A9Q0IGN5_9TELE</name>
<feature type="non-terminal residue" evidence="1">
    <location>
        <position position="80"/>
    </location>
</feature>
<evidence type="ECO:0000313" key="2">
    <source>
        <dbReference type="Proteomes" id="UP001148018"/>
    </source>
</evidence>
<keyword evidence="2" id="KW-1185">Reference proteome</keyword>
<organism evidence="1 2">
    <name type="scientific">Muraenolepis orangiensis</name>
    <name type="common">Patagonian moray cod</name>
    <dbReference type="NCBI Taxonomy" id="630683"/>
    <lineage>
        <taxon>Eukaryota</taxon>
        <taxon>Metazoa</taxon>
        <taxon>Chordata</taxon>
        <taxon>Craniata</taxon>
        <taxon>Vertebrata</taxon>
        <taxon>Euteleostomi</taxon>
        <taxon>Actinopterygii</taxon>
        <taxon>Neopterygii</taxon>
        <taxon>Teleostei</taxon>
        <taxon>Neoteleostei</taxon>
        <taxon>Acanthomorphata</taxon>
        <taxon>Zeiogadaria</taxon>
        <taxon>Gadariae</taxon>
        <taxon>Gadiformes</taxon>
        <taxon>Muraenolepidoidei</taxon>
        <taxon>Muraenolepididae</taxon>
        <taxon>Muraenolepis</taxon>
    </lineage>
</organism>
<dbReference type="OrthoDB" id="9902246at2759"/>
<reference evidence="1" key="1">
    <citation type="submission" date="2022-07" db="EMBL/GenBank/DDBJ databases">
        <title>Chromosome-level genome of Muraenolepis orangiensis.</title>
        <authorList>
            <person name="Kim J."/>
        </authorList>
    </citation>
    <scope>NUCLEOTIDE SEQUENCE</scope>
    <source>
        <strain evidence="1">KU_S4_2022</strain>
        <tissue evidence="1">Muscle</tissue>
    </source>
</reference>
<accession>A0A9Q0IGN5</accession>
<gene>
    <name evidence="1" type="ORF">NHX12_001543</name>
</gene>
<dbReference type="EMBL" id="JANIIK010000109">
    <property type="protein sequence ID" value="KAJ3598029.1"/>
    <property type="molecule type" value="Genomic_DNA"/>
</dbReference>
<proteinExistence type="predicted"/>